<gene>
    <name evidence="1" type="ORF">Cgig2_027968</name>
</gene>
<organism evidence="1 2">
    <name type="scientific">Carnegiea gigantea</name>
    <dbReference type="NCBI Taxonomy" id="171969"/>
    <lineage>
        <taxon>Eukaryota</taxon>
        <taxon>Viridiplantae</taxon>
        <taxon>Streptophyta</taxon>
        <taxon>Embryophyta</taxon>
        <taxon>Tracheophyta</taxon>
        <taxon>Spermatophyta</taxon>
        <taxon>Magnoliopsida</taxon>
        <taxon>eudicotyledons</taxon>
        <taxon>Gunneridae</taxon>
        <taxon>Pentapetalae</taxon>
        <taxon>Caryophyllales</taxon>
        <taxon>Cactineae</taxon>
        <taxon>Cactaceae</taxon>
        <taxon>Cactoideae</taxon>
        <taxon>Echinocereeae</taxon>
        <taxon>Carnegiea</taxon>
    </lineage>
</organism>
<proteinExistence type="predicted"/>
<evidence type="ECO:0000313" key="1">
    <source>
        <dbReference type="EMBL" id="KAJ8420280.1"/>
    </source>
</evidence>
<dbReference type="AlphaFoldDB" id="A0A9Q1GGW0"/>
<dbReference type="SUPFAM" id="SSF117281">
    <property type="entry name" value="Kelch motif"/>
    <property type="match status" value="2"/>
</dbReference>
<comment type="caution">
    <text evidence="1">The sequence shown here is derived from an EMBL/GenBank/DDBJ whole genome shotgun (WGS) entry which is preliminary data.</text>
</comment>
<dbReference type="InterPro" id="IPR015915">
    <property type="entry name" value="Kelch-typ_b-propeller"/>
</dbReference>
<protein>
    <submittedName>
        <fullName evidence="1">Uncharacterized protein</fullName>
    </submittedName>
</protein>
<name>A0A9Q1GGW0_9CARY</name>
<dbReference type="EMBL" id="JAKOGI010003614">
    <property type="protein sequence ID" value="KAJ8420280.1"/>
    <property type="molecule type" value="Genomic_DNA"/>
</dbReference>
<dbReference type="Proteomes" id="UP001153076">
    <property type="component" value="Unassembled WGS sequence"/>
</dbReference>
<sequence>MNVRWLARYRIGVGKKKEKIKGVVIRGHFTFIGRVELREPLCKGMAVVSASVVGAVDDAAVGVTVPCAWLSSGGYRRVEGGDFSGKGRKSHFARLRSEGDPVLRQSGILKKKPPRFDVQKTLGNSTMPKLCLGFLQKVWHPADPASEDDLADPTSEDDLADTTSADDFFYRYYLSELTIDGNGKFLRLGDAGSDPYIYTTTTTVPSGGPAVVNSSSSYLNKKPCFTFTSNNDFGLVRVQFQHNASHSPVESSFRRPLDGDTFKAHLVCRHAFRADCHVAALLKTWVFNMRLYPVLDLQIVGTSQDRQELVPLFWTCILARDKVYCLFPARFRFPGSQPAFWCHDPATGNREELPVPEFLMGDPKPQNVCGHVFVAEHDEILISLSNMEFYSYSIKLGIWRKVAFRPELNEKCKAPLAKISYPVVGEAMCSYGDKFYVFKFDTLCRYTLKFGTESLELICSGVFRLPPNSKLAHVFASGTELQWIYPFSDNLLCIIGVKYDRGYDERASICFSTVFLLEDSFLIIPLDSVQEMVEAEISDMSCFIMDAEPRLYCSTLLHNIAQMTVQEMQSLPSPVNMEQKMKSLPSEVPPINRADKLDPVPMTTRMRPRENPWAVFYFDEMTEGRTLMHHAEKIREARFKRKSHCISLFFLGCLLRWRYALYRIDFGQDGCMLGSDNSFLQPIYVIDIDGKRRKQKTIVRFQCAVLDHKLYLVPFEYFRPQGSASFDTFVLDTSQMELSFKSGMKTAKAHGLVMGASKKIYVLKDALADEVPNPRFESYDPRTDLWEELPRPPVVQKYRAEGYAVVDDRFIIISLTPLRFEKLRYGNFYAYDTKMQSWSCVKQVSSYTYYNCFDGKAECVDGNILVILGGCVIAFKLVGEYPNFQLCAPVVLADNFLPEFPRGSVRRWSTCMTHLGDLRFCVLLAINDEDGDTADSLHAVTFRAFRDAYMGHLMFDPDSVMVSKRLFSLQGEDNALSLMHCFVV</sequence>
<accession>A0A9Q1GGW0</accession>
<dbReference type="InterPro" id="IPR012871">
    <property type="entry name" value="DUF1668_ORYSA"/>
</dbReference>
<dbReference type="Gene3D" id="2.120.10.80">
    <property type="entry name" value="Kelch-type beta propeller"/>
    <property type="match status" value="1"/>
</dbReference>
<keyword evidence="2" id="KW-1185">Reference proteome</keyword>
<reference evidence="1" key="1">
    <citation type="submission" date="2022-04" db="EMBL/GenBank/DDBJ databases">
        <title>Carnegiea gigantea Genome sequencing and assembly v2.</title>
        <authorList>
            <person name="Copetti D."/>
            <person name="Sanderson M.J."/>
            <person name="Burquez A."/>
            <person name="Wojciechowski M.F."/>
        </authorList>
    </citation>
    <scope>NUCLEOTIDE SEQUENCE</scope>
    <source>
        <strain evidence="1">SGP5-SGP5p</strain>
        <tissue evidence="1">Aerial part</tissue>
    </source>
</reference>
<evidence type="ECO:0000313" key="2">
    <source>
        <dbReference type="Proteomes" id="UP001153076"/>
    </source>
</evidence>
<dbReference type="Pfam" id="PF07893">
    <property type="entry name" value="DUF1668"/>
    <property type="match status" value="1"/>
</dbReference>